<gene>
    <name evidence="2" type="ORF">SAMN04488500_11733</name>
</gene>
<accession>A0A1W2DPA0</accession>
<dbReference type="Gene3D" id="3.90.1700.10">
    <property type="entry name" value="v583 domain like"/>
    <property type="match status" value="1"/>
</dbReference>
<dbReference type="Proteomes" id="UP000192738">
    <property type="component" value="Unassembled WGS sequence"/>
</dbReference>
<evidence type="ECO:0000256" key="1">
    <source>
        <dbReference type="SAM" id="Coils"/>
    </source>
</evidence>
<keyword evidence="1" id="KW-0175">Coiled coil</keyword>
<dbReference type="Gene3D" id="1.10.10.660">
    <property type="entry name" value="conserved protein of unknown function from Enterococcus faecalis V583"/>
    <property type="match status" value="1"/>
</dbReference>
<keyword evidence="3" id="KW-1185">Reference proteome</keyword>
<dbReference type="RefSeq" id="WP_084577203.1">
    <property type="nucleotide sequence ID" value="NZ_CP155572.1"/>
</dbReference>
<sequence>MSNNLLNQKLNVVNIGLELFSQTLVKQDVPTMHVSWRPPAGGNKAVAKLLDKYEERINAANEVVIKMYNDAQPILTGVKPAHTVLKGLTKETILHAGPPIQWEDMCGPMQGAILGAVQFEGLAENDEKAVQLIKSGQIKLAPNHHHGSVGPMTGMITYHMPVFEVRNETFGNVAYCSINEGLGKVMRFGANDPEVIERLIWFRDSLGPALDQAIALCGGINLKVIMAQAVAMGDEMHQRNIAASSLFARKICPQIAQLTMDNDEKAKITKFICNNDQFFLNLAMAAGKSITDPAKGIKDSSIVTVMCRNGTEFGVKVAATGEEWFTAPANMPEGLYFPGFGPEDANPDMGDSAIIEVIGLGGIAMAASPAVVRFVGAGSQEDAVRYTKEMGEISYAKSTQFLLATMNFEGVPLGIDIRKVVETGIVPVINTGMAHRKPGIGQIGAGVVKAPYGCFEKALEAFVGKLAD</sequence>
<evidence type="ECO:0008006" key="4">
    <source>
        <dbReference type="Google" id="ProtNLM"/>
    </source>
</evidence>
<dbReference type="OrthoDB" id="6193532at2"/>
<evidence type="ECO:0000313" key="3">
    <source>
        <dbReference type="Proteomes" id="UP000192738"/>
    </source>
</evidence>
<name>A0A1W2DPA0_9FIRM</name>
<dbReference type="Pfam" id="PF06545">
    <property type="entry name" value="AllG"/>
    <property type="match status" value="1"/>
</dbReference>
<dbReference type="InterPro" id="IPR009499">
    <property type="entry name" value="AllG-like"/>
</dbReference>
<reference evidence="2 3" key="1">
    <citation type="submission" date="2017-04" db="EMBL/GenBank/DDBJ databases">
        <authorList>
            <person name="Afonso C.L."/>
            <person name="Miller P.J."/>
            <person name="Scott M.A."/>
            <person name="Spackman E."/>
            <person name="Goraichik I."/>
            <person name="Dimitrov K.M."/>
            <person name="Suarez D.L."/>
            <person name="Swayne D.E."/>
        </authorList>
    </citation>
    <scope>NUCLEOTIDE SEQUENCE [LARGE SCALE GENOMIC DNA]</scope>
    <source>
        <strain evidence="2 3">DSM 5090</strain>
    </source>
</reference>
<dbReference type="AlphaFoldDB" id="A0A1W2DPA0"/>
<dbReference type="InterPro" id="IPR024033">
    <property type="entry name" value="OXTCase_su_AllG_h-dom"/>
</dbReference>
<evidence type="ECO:0000313" key="2">
    <source>
        <dbReference type="EMBL" id="SMC99247.1"/>
    </source>
</evidence>
<proteinExistence type="predicted"/>
<protein>
    <recommendedName>
        <fullName evidence="4">DUF1116 domain-containing protein</fullName>
    </recommendedName>
</protein>
<dbReference type="EMBL" id="FWXI01000017">
    <property type="protein sequence ID" value="SMC99247.1"/>
    <property type="molecule type" value="Genomic_DNA"/>
</dbReference>
<dbReference type="Gene3D" id="3.90.1710.10">
    <property type="entry name" value="Enterococcus faecalis V583 domain"/>
    <property type="match status" value="1"/>
</dbReference>
<dbReference type="STRING" id="112901.SAMN04488500_11733"/>
<organism evidence="2 3">
    <name type="scientific">Sporomusa malonica</name>
    <dbReference type="NCBI Taxonomy" id="112901"/>
    <lineage>
        <taxon>Bacteria</taxon>
        <taxon>Bacillati</taxon>
        <taxon>Bacillota</taxon>
        <taxon>Negativicutes</taxon>
        <taxon>Selenomonadales</taxon>
        <taxon>Sporomusaceae</taxon>
        <taxon>Sporomusa</taxon>
    </lineage>
</organism>
<feature type="coiled-coil region" evidence="1">
    <location>
        <begin position="43"/>
        <end position="70"/>
    </location>
</feature>
<dbReference type="Gene3D" id="3.40.50.720">
    <property type="entry name" value="NAD(P)-binding Rossmann-like Domain"/>
    <property type="match status" value="1"/>
</dbReference>